<protein>
    <submittedName>
        <fullName evidence="1">Uncharacterized protein</fullName>
    </submittedName>
</protein>
<comment type="caution">
    <text evidence="1">The sequence shown here is derived from an EMBL/GenBank/DDBJ whole genome shotgun (WGS) entry which is preliminary data.</text>
</comment>
<reference evidence="1" key="2">
    <citation type="journal article" date="2022" name="New Phytol.">
        <title>Evolutionary transition to the ectomycorrhizal habit in the genomes of a hyperdiverse lineage of mushroom-forming fungi.</title>
        <authorList>
            <person name="Looney B."/>
            <person name="Miyauchi S."/>
            <person name="Morin E."/>
            <person name="Drula E."/>
            <person name="Courty P.E."/>
            <person name="Kohler A."/>
            <person name="Kuo A."/>
            <person name="LaButti K."/>
            <person name="Pangilinan J."/>
            <person name="Lipzen A."/>
            <person name="Riley R."/>
            <person name="Andreopoulos W."/>
            <person name="He G."/>
            <person name="Johnson J."/>
            <person name="Nolan M."/>
            <person name="Tritt A."/>
            <person name="Barry K.W."/>
            <person name="Grigoriev I.V."/>
            <person name="Nagy L.G."/>
            <person name="Hibbett D."/>
            <person name="Henrissat B."/>
            <person name="Matheny P.B."/>
            <person name="Labbe J."/>
            <person name="Martin F.M."/>
        </authorList>
    </citation>
    <scope>NUCLEOTIDE SEQUENCE</scope>
    <source>
        <strain evidence="1">EC-137</strain>
    </source>
</reference>
<name>A0ACB8QL63_9AGAM</name>
<keyword evidence="2" id="KW-1185">Reference proteome</keyword>
<dbReference type="EMBL" id="MU273545">
    <property type="protein sequence ID" value="KAI0032453.1"/>
    <property type="molecule type" value="Genomic_DNA"/>
</dbReference>
<dbReference type="Proteomes" id="UP000814128">
    <property type="component" value="Unassembled WGS sequence"/>
</dbReference>
<accession>A0ACB8QL63</accession>
<gene>
    <name evidence="1" type="ORF">K488DRAFT_70606</name>
</gene>
<sequence>MRGTAQEELLCTSAFNVHASLLEYHTDVDDRDKDDMTALGITQGDVAVRAGEETLVGVGGNSTITYGPTANRRLLRRQRDLNALRSRRTEIGLNQCKTHERERTLIEWSGVVAEVGVDMSFSLLKLAQRTASSHYFELEDFGQNGHAHSHNAEPSDMANSRVTRTKNLSPEQCPSCHKRS</sequence>
<evidence type="ECO:0000313" key="1">
    <source>
        <dbReference type="EMBL" id="KAI0032453.1"/>
    </source>
</evidence>
<proteinExistence type="predicted"/>
<reference evidence="1" key="1">
    <citation type="submission" date="2021-02" db="EMBL/GenBank/DDBJ databases">
        <authorList>
            <consortium name="DOE Joint Genome Institute"/>
            <person name="Ahrendt S."/>
            <person name="Looney B.P."/>
            <person name="Miyauchi S."/>
            <person name="Morin E."/>
            <person name="Drula E."/>
            <person name="Courty P.E."/>
            <person name="Chicoki N."/>
            <person name="Fauchery L."/>
            <person name="Kohler A."/>
            <person name="Kuo A."/>
            <person name="Labutti K."/>
            <person name="Pangilinan J."/>
            <person name="Lipzen A."/>
            <person name="Riley R."/>
            <person name="Andreopoulos W."/>
            <person name="He G."/>
            <person name="Johnson J."/>
            <person name="Barry K.W."/>
            <person name="Grigoriev I.V."/>
            <person name="Nagy L."/>
            <person name="Hibbett D."/>
            <person name="Henrissat B."/>
            <person name="Matheny P.B."/>
            <person name="Labbe J."/>
            <person name="Martin F."/>
        </authorList>
    </citation>
    <scope>NUCLEOTIDE SEQUENCE</scope>
    <source>
        <strain evidence="1">EC-137</strain>
    </source>
</reference>
<evidence type="ECO:0000313" key="2">
    <source>
        <dbReference type="Proteomes" id="UP000814128"/>
    </source>
</evidence>
<organism evidence="1 2">
    <name type="scientific">Vararia minispora EC-137</name>
    <dbReference type="NCBI Taxonomy" id="1314806"/>
    <lineage>
        <taxon>Eukaryota</taxon>
        <taxon>Fungi</taxon>
        <taxon>Dikarya</taxon>
        <taxon>Basidiomycota</taxon>
        <taxon>Agaricomycotina</taxon>
        <taxon>Agaricomycetes</taxon>
        <taxon>Russulales</taxon>
        <taxon>Lachnocladiaceae</taxon>
        <taxon>Vararia</taxon>
    </lineage>
</organism>